<dbReference type="SUPFAM" id="SSF52540">
    <property type="entry name" value="P-loop containing nucleoside triphosphate hydrolases"/>
    <property type="match status" value="1"/>
</dbReference>
<evidence type="ECO:0000313" key="5">
    <source>
        <dbReference type="EMBL" id="ERG91153.1"/>
    </source>
</evidence>
<evidence type="ECO:0000256" key="4">
    <source>
        <dbReference type="SAM" id="MobiDB-lite"/>
    </source>
</evidence>
<dbReference type="NCBIfam" id="NF045487">
    <property type="entry name" value="ASRP"/>
    <property type="match status" value="1"/>
</dbReference>
<protein>
    <recommendedName>
        <fullName evidence="7">Chromosome segregation protein SMC</fullName>
    </recommendedName>
</protein>
<feature type="region of interest" description="Disordered" evidence="4">
    <location>
        <begin position="234"/>
        <end position="260"/>
    </location>
</feature>
<comment type="similarity">
    <text evidence="2">Belongs to the Sph1/Sph2 family.</text>
</comment>
<evidence type="ECO:0008006" key="7">
    <source>
        <dbReference type="Google" id="ProtNLM"/>
    </source>
</evidence>
<dbReference type="Gene3D" id="3.40.50.300">
    <property type="entry name" value="P-loop containing nucleotide triphosphate hydrolases"/>
    <property type="match status" value="1"/>
</dbReference>
<dbReference type="Proteomes" id="UP000030649">
    <property type="component" value="Unassembled WGS sequence"/>
</dbReference>
<evidence type="ECO:0000256" key="3">
    <source>
        <dbReference type="SAM" id="Coils"/>
    </source>
</evidence>
<accession>U1N434</accession>
<organism evidence="5 6">
    <name type="scientific">Haloquadratum walsbyi J07HQW1</name>
    <dbReference type="NCBI Taxonomy" id="1238424"/>
    <lineage>
        <taxon>Archaea</taxon>
        <taxon>Methanobacteriati</taxon>
        <taxon>Methanobacteriota</taxon>
        <taxon>Stenosarchaea group</taxon>
        <taxon>Halobacteria</taxon>
        <taxon>Halobacteriales</taxon>
        <taxon>Haloferacaceae</taxon>
        <taxon>Haloquadratum</taxon>
    </lineage>
</organism>
<evidence type="ECO:0000256" key="2">
    <source>
        <dbReference type="ARBA" id="ARBA00049666"/>
    </source>
</evidence>
<dbReference type="EMBL" id="KE356560">
    <property type="protein sequence ID" value="ERG91153.1"/>
    <property type="molecule type" value="Genomic_DNA"/>
</dbReference>
<reference evidence="5 6" key="1">
    <citation type="journal article" date="2013" name="PLoS ONE">
        <title>Assembly-driven community genomics of a hypersaline microbial ecosystem.</title>
        <authorList>
            <person name="Podell S."/>
            <person name="Ugalde J.A."/>
            <person name="Narasingarao P."/>
            <person name="Banfield J.F."/>
            <person name="Heidelberg K.B."/>
            <person name="Allen E.E."/>
        </authorList>
    </citation>
    <scope>NUCLEOTIDE SEQUENCE [LARGE SCALE GENOMIC DNA]</scope>
    <source>
        <strain evidence="6">J07HQW1</strain>
    </source>
</reference>
<dbReference type="InterPro" id="IPR027417">
    <property type="entry name" value="P-loop_NTPase"/>
</dbReference>
<evidence type="ECO:0000256" key="1">
    <source>
        <dbReference type="ARBA" id="ARBA00023054"/>
    </source>
</evidence>
<name>U1N434_9EURY</name>
<feature type="compositionally biased region" description="Basic and acidic residues" evidence="4">
    <location>
        <begin position="235"/>
        <end position="251"/>
    </location>
</feature>
<proteinExistence type="inferred from homology"/>
<dbReference type="Gene3D" id="1.10.287.1490">
    <property type="match status" value="1"/>
</dbReference>
<dbReference type="PANTHER" id="PTHR32114:SF2">
    <property type="entry name" value="ABC TRANSPORTER ABCH.3"/>
    <property type="match status" value="1"/>
</dbReference>
<sequence>MTASQRLTDAAQFHVRNIGGIDEASVVIEPGVTVLTGENATNRTSFLQAVMAAMGSNAATLKADADEGVVELVLGDTTYRRTVSQSGDEIIFDGDTYLNDPEIAERFAFLLEDNDARRAVSRSANLREIIMEPVDIEEIKRQISSLESQKTEIDEKISNIESKKRRLPELEKQKKNIESQISKKRNELSKKEIQIDENSRNISDSREKEAELESKLNKLRSTRSDLDSVRQQIETQRESIESLQTEHEESKTALSELSSTPAAELDQLEQQIASLRDDRQSLNAEISQLQNLIQYNEDQLEDGEYDVIARISDDVTSSTDTTKDADRADTITDQLLTDEDTESETITCWTCGSAVDREQIEATVDQLKSVRADRVQSLNDVKSNLDSLKTEKREIESEQTRRSNLEETIDRIQQEINRREEQLETLKEQRQELTATVEALEAEVDELESESFEDILSLHREANELEFEIDRLESDRQSTSDEIESIEAAIDRIDTLETERASIVAQLEDERTKIDQIEHEAVEQFNTHMESILDILAYENLDRIWIERTQAEVRSGRQKIEQTVFELHVIRTTASGTAYEDTVEHLSESEREVTGLIFALAGYLVHNLYETVPFMLLDSLEAIDSNRIAALISYFSEFVEYLVVALLPEDAQSIDDEYARITDI</sequence>
<gene>
    <name evidence="5" type="ORF">J07HQW1_01185</name>
</gene>
<keyword evidence="1 3" id="KW-0175">Coiled coil</keyword>
<feature type="coiled-coil region" evidence="3">
    <location>
        <begin position="378"/>
        <end position="520"/>
    </location>
</feature>
<dbReference type="HOGENOM" id="CLU_409187_0_0_2"/>
<dbReference type="AlphaFoldDB" id="U1N434"/>
<evidence type="ECO:0000313" key="6">
    <source>
        <dbReference type="Proteomes" id="UP000030649"/>
    </source>
</evidence>
<dbReference type="PANTHER" id="PTHR32114">
    <property type="entry name" value="ABC TRANSPORTER ABCH.3"/>
    <property type="match status" value="1"/>
</dbReference>
<dbReference type="STRING" id="1238424.J07HQW1_01185"/>